<protein>
    <recommendedName>
        <fullName evidence="2">Antitoxin</fullName>
    </recommendedName>
</protein>
<proteinExistence type="inferred from homology"/>
<dbReference type="Gene3D" id="3.40.1620.10">
    <property type="entry name" value="YefM-like domain"/>
    <property type="match status" value="1"/>
</dbReference>
<evidence type="ECO:0000313" key="3">
    <source>
        <dbReference type="EMBL" id="OGF98172.1"/>
    </source>
</evidence>
<evidence type="ECO:0000313" key="4">
    <source>
        <dbReference type="Proteomes" id="UP000176992"/>
    </source>
</evidence>
<dbReference type="Proteomes" id="UP000176992">
    <property type="component" value="Unassembled WGS sequence"/>
</dbReference>
<name>A0A1F5YDP2_9BACT</name>
<gene>
    <name evidence="3" type="ORF">A2Z86_04995</name>
</gene>
<comment type="similarity">
    <text evidence="1 2">Belongs to the phD/YefM antitoxin family.</text>
</comment>
<dbReference type="NCBIfam" id="TIGR01552">
    <property type="entry name" value="phd_fam"/>
    <property type="match status" value="1"/>
</dbReference>
<dbReference type="Gene3D" id="1.10.1220.170">
    <property type="match status" value="1"/>
</dbReference>
<dbReference type="PANTHER" id="PTHR33713">
    <property type="entry name" value="ANTITOXIN YAFN-RELATED"/>
    <property type="match status" value="1"/>
</dbReference>
<dbReference type="AlphaFoldDB" id="A0A1F5YDP2"/>
<dbReference type="PANTHER" id="PTHR33713:SF6">
    <property type="entry name" value="ANTITOXIN YEFM"/>
    <property type="match status" value="1"/>
</dbReference>
<organism evidence="3 4">
    <name type="scientific">Candidatus Glassbacteria bacterium GWA2_58_10</name>
    <dbReference type="NCBI Taxonomy" id="1817865"/>
    <lineage>
        <taxon>Bacteria</taxon>
        <taxon>Candidatus Glassiibacteriota</taxon>
    </lineage>
</organism>
<comment type="caution">
    <text evidence="3">The sequence shown here is derived from an EMBL/GenBank/DDBJ whole genome shotgun (WGS) entry which is preliminary data.</text>
</comment>
<evidence type="ECO:0000256" key="2">
    <source>
        <dbReference type="RuleBase" id="RU362080"/>
    </source>
</evidence>
<reference evidence="3 4" key="1">
    <citation type="journal article" date="2016" name="Nat. Commun.">
        <title>Thousands of microbial genomes shed light on interconnected biogeochemical processes in an aquifer system.</title>
        <authorList>
            <person name="Anantharaman K."/>
            <person name="Brown C.T."/>
            <person name="Hug L.A."/>
            <person name="Sharon I."/>
            <person name="Castelle C.J."/>
            <person name="Probst A.J."/>
            <person name="Thomas B.C."/>
            <person name="Singh A."/>
            <person name="Wilkins M.J."/>
            <person name="Karaoz U."/>
            <person name="Brodie E.L."/>
            <person name="Williams K.H."/>
            <person name="Hubbard S.S."/>
            <person name="Banfield J.F."/>
        </authorList>
    </citation>
    <scope>NUCLEOTIDE SEQUENCE [LARGE SCALE GENOMIC DNA]</scope>
</reference>
<sequence>MVQTTYTQARNNLAKLMDRVVSENEVVVITRKNAEAVALVPESELRGMLETIHLLRSPKNRQRLLEAYKRAEERSVAPMSIAELRKEIGFV</sequence>
<dbReference type="Pfam" id="PF02604">
    <property type="entry name" value="PhdYeFM_antitox"/>
    <property type="match status" value="1"/>
</dbReference>
<dbReference type="EMBL" id="MFIV01000158">
    <property type="protein sequence ID" value="OGF98172.1"/>
    <property type="molecule type" value="Genomic_DNA"/>
</dbReference>
<comment type="function">
    <text evidence="2">Antitoxin component of a type II toxin-antitoxin (TA) system.</text>
</comment>
<evidence type="ECO:0000256" key="1">
    <source>
        <dbReference type="ARBA" id="ARBA00009981"/>
    </source>
</evidence>
<dbReference type="InterPro" id="IPR006442">
    <property type="entry name" value="Antitoxin_Phd/YefM"/>
</dbReference>
<dbReference type="SUPFAM" id="SSF143120">
    <property type="entry name" value="YefM-like"/>
    <property type="match status" value="1"/>
</dbReference>
<dbReference type="InterPro" id="IPR051405">
    <property type="entry name" value="phD/YefM_antitoxin"/>
</dbReference>
<accession>A0A1F5YDP2</accession>
<dbReference type="InterPro" id="IPR036165">
    <property type="entry name" value="YefM-like_sf"/>
</dbReference>